<reference evidence="2" key="1">
    <citation type="submission" date="2013-02" db="EMBL/GenBank/DDBJ databases">
        <authorList>
            <person name="Hughes D."/>
        </authorList>
    </citation>
    <scope>NUCLEOTIDE SEQUENCE</scope>
    <source>
        <strain>Durham</strain>
        <strain evidence="2">NC isolate 2 -- Noor lab</strain>
    </source>
</reference>
<dbReference type="Proteomes" id="UP000015102">
    <property type="component" value="Unassembled WGS sequence"/>
</dbReference>
<dbReference type="EMBL" id="CAQQ02392210">
    <property type="status" value="NOT_ANNOTATED_CDS"/>
    <property type="molecule type" value="Genomic_DNA"/>
</dbReference>
<organism evidence="1 2">
    <name type="scientific">Megaselia scalaris</name>
    <name type="common">Humpbacked fly</name>
    <name type="synonym">Phora scalaris</name>
    <dbReference type="NCBI Taxonomy" id="36166"/>
    <lineage>
        <taxon>Eukaryota</taxon>
        <taxon>Metazoa</taxon>
        <taxon>Ecdysozoa</taxon>
        <taxon>Arthropoda</taxon>
        <taxon>Hexapoda</taxon>
        <taxon>Insecta</taxon>
        <taxon>Pterygota</taxon>
        <taxon>Neoptera</taxon>
        <taxon>Endopterygota</taxon>
        <taxon>Diptera</taxon>
        <taxon>Brachycera</taxon>
        <taxon>Muscomorpha</taxon>
        <taxon>Platypezoidea</taxon>
        <taxon>Phoridae</taxon>
        <taxon>Megaseliini</taxon>
        <taxon>Megaselia</taxon>
    </lineage>
</organism>
<sequence length="111" mass="12341">MEGLLSIIQSLSKGPNEKAFPQFVKAYSEHQSLQLQNLSSNDGIIQHITSLMSKQETRQNGYLILTSCLSQIPLDIIEQKSTLWSNLAIKACSQKGSDDIAPLGFRLLSEY</sequence>
<protein>
    <submittedName>
        <fullName evidence="1">Uncharacterized protein</fullName>
    </submittedName>
</protein>
<proteinExistence type="predicted"/>
<dbReference type="AlphaFoldDB" id="T1GD98"/>
<evidence type="ECO:0000313" key="1">
    <source>
        <dbReference type="EnsemblMetazoa" id="MESCA001280-PA"/>
    </source>
</evidence>
<evidence type="ECO:0000313" key="2">
    <source>
        <dbReference type="Proteomes" id="UP000015102"/>
    </source>
</evidence>
<dbReference type="HOGENOM" id="CLU_2161227_0_0_1"/>
<name>T1GD98_MEGSC</name>
<accession>T1GD98</accession>
<keyword evidence="2" id="KW-1185">Reference proteome</keyword>
<dbReference type="EnsemblMetazoa" id="MESCA001280-RA">
    <property type="protein sequence ID" value="MESCA001280-PA"/>
    <property type="gene ID" value="MESCA001280"/>
</dbReference>
<reference evidence="1" key="2">
    <citation type="submission" date="2015-06" db="UniProtKB">
        <authorList>
            <consortium name="EnsemblMetazoa"/>
        </authorList>
    </citation>
    <scope>IDENTIFICATION</scope>
</reference>